<feature type="compositionally biased region" description="Basic and acidic residues" evidence="1">
    <location>
        <begin position="156"/>
        <end position="167"/>
    </location>
</feature>
<dbReference type="EMBL" id="JAULSR010000001">
    <property type="protein sequence ID" value="KAK0637334.1"/>
    <property type="molecule type" value="Genomic_DNA"/>
</dbReference>
<evidence type="ECO:0000256" key="1">
    <source>
        <dbReference type="SAM" id="MobiDB-lite"/>
    </source>
</evidence>
<dbReference type="Proteomes" id="UP001174934">
    <property type="component" value="Unassembled WGS sequence"/>
</dbReference>
<feature type="region of interest" description="Disordered" evidence="1">
    <location>
        <begin position="277"/>
        <end position="325"/>
    </location>
</feature>
<comment type="caution">
    <text evidence="2">The sequence shown here is derived from an EMBL/GenBank/DDBJ whole genome shotgun (WGS) entry which is preliminary data.</text>
</comment>
<organism evidence="2 3">
    <name type="scientific">Bombardia bombarda</name>
    <dbReference type="NCBI Taxonomy" id="252184"/>
    <lineage>
        <taxon>Eukaryota</taxon>
        <taxon>Fungi</taxon>
        <taxon>Dikarya</taxon>
        <taxon>Ascomycota</taxon>
        <taxon>Pezizomycotina</taxon>
        <taxon>Sordariomycetes</taxon>
        <taxon>Sordariomycetidae</taxon>
        <taxon>Sordariales</taxon>
        <taxon>Lasiosphaeriaceae</taxon>
        <taxon>Bombardia</taxon>
    </lineage>
</organism>
<keyword evidence="3" id="KW-1185">Reference proteome</keyword>
<dbReference type="AlphaFoldDB" id="A0AA39XNK0"/>
<evidence type="ECO:0000313" key="3">
    <source>
        <dbReference type="Proteomes" id="UP001174934"/>
    </source>
</evidence>
<sequence>MDDTTPRKEVITTTKATTATAAIATTAAVAATARARTTAVSNDNHHAHCRQRQLARIQGQKDNNTWHRPPNESPPPRTLATTGVPAATTVQESLTDLCNNIKTNMRGWDDLPDSPSPITQSKTVASVSGLRTLPRSVTQPRLPLPRSVSHQQLRRKLQDDEARKELAPPKPQYQHPFGHRAEHQQQPVLYNKPFLPTTDARRNRMMLNLAHGTGHDLTSGYGHGEQQQEEEDERYQLQEQRERRTQRMVEVEKWVGNVIAARMDAVGEYEIKVPEAKAEAAEIKEDERKEMGMNKVVDKKSVDQKSAKTENVKKKDAKKTDGRRR</sequence>
<accession>A0AA39XNK0</accession>
<reference evidence="2" key="1">
    <citation type="submission" date="2023-06" db="EMBL/GenBank/DDBJ databases">
        <title>Genome-scale phylogeny and comparative genomics of the fungal order Sordariales.</title>
        <authorList>
            <consortium name="Lawrence Berkeley National Laboratory"/>
            <person name="Hensen N."/>
            <person name="Bonometti L."/>
            <person name="Westerberg I."/>
            <person name="Brannstrom I.O."/>
            <person name="Guillou S."/>
            <person name="Cros-Aarteil S."/>
            <person name="Calhoun S."/>
            <person name="Haridas S."/>
            <person name="Kuo A."/>
            <person name="Mondo S."/>
            <person name="Pangilinan J."/>
            <person name="Riley R."/>
            <person name="LaButti K."/>
            <person name="Andreopoulos B."/>
            <person name="Lipzen A."/>
            <person name="Chen C."/>
            <person name="Yanf M."/>
            <person name="Daum C."/>
            <person name="Ng V."/>
            <person name="Clum A."/>
            <person name="Steindorff A."/>
            <person name="Ohm R."/>
            <person name="Martin F."/>
            <person name="Silar P."/>
            <person name="Natvig D."/>
            <person name="Lalanne C."/>
            <person name="Gautier V."/>
            <person name="Ament-velasquez S.L."/>
            <person name="Kruys A."/>
            <person name="Hutchinson M.I."/>
            <person name="Powell A.J."/>
            <person name="Barry K."/>
            <person name="Miller A.N."/>
            <person name="Grigoriev I.V."/>
            <person name="Debuchy R."/>
            <person name="Gladieux P."/>
            <person name="Thoren M.H."/>
            <person name="Johannesson H."/>
        </authorList>
    </citation>
    <scope>NUCLEOTIDE SEQUENCE</scope>
    <source>
        <strain evidence="2">SMH3391-2</strain>
    </source>
</reference>
<feature type="region of interest" description="Disordered" evidence="1">
    <location>
        <begin position="106"/>
        <end position="177"/>
    </location>
</feature>
<protein>
    <submittedName>
        <fullName evidence="2">Uncharacterized protein</fullName>
    </submittedName>
</protein>
<name>A0AA39XNK0_9PEZI</name>
<feature type="compositionally biased region" description="Polar residues" evidence="1">
    <location>
        <begin position="116"/>
        <end position="126"/>
    </location>
</feature>
<feature type="region of interest" description="Disordered" evidence="1">
    <location>
        <begin position="57"/>
        <end position="83"/>
    </location>
</feature>
<gene>
    <name evidence="2" type="ORF">B0T17DRAFT_106780</name>
</gene>
<feature type="region of interest" description="Disordered" evidence="1">
    <location>
        <begin position="212"/>
        <end position="234"/>
    </location>
</feature>
<proteinExistence type="predicted"/>
<evidence type="ECO:0000313" key="2">
    <source>
        <dbReference type="EMBL" id="KAK0637334.1"/>
    </source>
</evidence>